<dbReference type="OrthoDB" id="3267098at2759"/>
<accession>A0A0C3F8E1</accession>
<dbReference type="HOGENOM" id="CLU_1511158_0_0_1"/>
<keyword evidence="2" id="KW-1185">Reference proteome</keyword>
<dbReference type="Proteomes" id="UP000054166">
    <property type="component" value="Unassembled WGS sequence"/>
</dbReference>
<evidence type="ECO:0000313" key="1">
    <source>
        <dbReference type="EMBL" id="KIM81030.1"/>
    </source>
</evidence>
<protein>
    <submittedName>
        <fullName evidence="1">Uncharacterized protein</fullName>
    </submittedName>
</protein>
<gene>
    <name evidence="1" type="ORF">PILCRDRAFT_788176</name>
</gene>
<dbReference type="EMBL" id="KN833001">
    <property type="protein sequence ID" value="KIM81030.1"/>
    <property type="molecule type" value="Genomic_DNA"/>
</dbReference>
<dbReference type="InParanoid" id="A0A0C3F8E1"/>
<name>A0A0C3F8E1_PILCF</name>
<organism evidence="1 2">
    <name type="scientific">Piloderma croceum (strain F 1598)</name>
    <dbReference type="NCBI Taxonomy" id="765440"/>
    <lineage>
        <taxon>Eukaryota</taxon>
        <taxon>Fungi</taxon>
        <taxon>Dikarya</taxon>
        <taxon>Basidiomycota</taxon>
        <taxon>Agaricomycotina</taxon>
        <taxon>Agaricomycetes</taxon>
        <taxon>Agaricomycetidae</taxon>
        <taxon>Atheliales</taxon>
        <taxon>Atheliaceae</taxon>
        <taxon>Piloderma</taxon>
    </lineage>
</organism>
<evidence type="ECO:0000313" key="2">
    <source>
        <dbReference type="Proteomes" id="UP000054166"/>
    </source>
</evidence>
<sequence length="178" mass="19792">MVPSPEDGPDASDTLLVCSSAGGLPCPTRRVLHAVRNRSVQHMEFLWVRWFGIVPGYNSGFKAGHLPKIGSVPETDELAFGFPDPSLVIRACHLIPAFADGTTTDLLNSTRTAARLPAETSDWISFYVSIYASKCFYFIVSFLMILAEDVGQLSRPRRIYAISWRRCRALQSSINIRL</sequence>
<reference evidence="2" key="2">
    <citation type="submission" date="2015-01" db="EMBL/GenBank/DDBJ databases">
        <title>Evolutionary Origins and Diversification of the Mycorrhizal Mutualists.</title>
        <authorList>
            <consortium name="DOE Joint Genome Institute"/>
            <consortium name="Mycorrhizal Genomics Consortium"/>
            <person name="Kohler A."/>
            <person name="Kuo A."/>
            <person name="Nagy L.G."/>
            <person name="Floudas D."/>
            <person name="Copeland A."/>
            <person name="Barry K.W."/>
            <person name="Cichocki N."/>
            <person name="Veneault-Fourrey C."/>
            <person name="LaButti K."/>
            <person name="Lindquist E.A."/>
            <person name="Lipzen A."/>
            <person name="Lundell T."/>
            <person name="Morin E."/>
            <person name="Murat C."/>
            <person name="Riley R."/>
            <person name="Ohm R."/>
            <person name="Sun H."/>
            <person name="Tunlid A."/>
            <person name="Henrissat B."/>
            <person name="Grigoriev I.V."/>
            <person name="Hibbett D.S."/>
            <person name="Martin F."/>
        </authorList>
    </citation>
    <scope>NUCLEOTIDE SEQUENCE [LARGE SCALE GENOMIC DNA]</scope>
    <source>
        <strain evidence="2">F 1598</strain>
    </source>
</reference>
<reference evidence="1 2" key="1">
    <citation type="submission" date="2014-04" db="EMBL/GenBank/DDBJ databases">
        <authorList>
            <consortium name="DOE Joint Genome Institute"/>
            <person name="Kuo A."/>
            <person name="Tarkka M."/>
            <person name="Buscot F."/>
            <person name="Kohler A."/>
            <person name="Nagy L.G."/>
            <person name="Floudas D."/>
            <person name="Copeland A."/>
            <person name="Barry K.W."/>
            <person name="Cichocki N."/>
            <person name="Veneault-Fourrey C."/>
            <person name="LaButti K."/>
            <person name="Lindquist E.A."/>
            <person name="Lipzen A."/>
            <person name="Lundell T."/>
            <person name="Morin E."/>
            <person name="Murat C."/>
            <person name="Sun H."/>
            <person name="Tunlid A."/>
            <person name="Henrissat B."/>
            <person name="Grigoriev I.V."/>
            <person name="Hibbett D.S."/>
            <person name="Martin F."/>
            <person name="Nordberg H.P."/>
            <person name="Cantor M.N."/>
            <person name="Hua S.X."/>
        </authorList>
    </citation>
    <scope>NUCLEOTIDE SEQUENCE [LARGE SCALE GENOMIC DNA]</scope>
    <source>
        <strain evidence="1 2">F 1598</strain>
    </source>
</reference>
<dbReference type="STRING" id="765440.A0A0C3F8E1"/>
<dbReference type="AlphaFoldDB" id="A0A0C3F8E1"/>
<proteinExistence type="predicted"/>